<dbReference type="EMBL" id="JAEUBD010000095">
    <property type="protein sequence ID" value="KAH3678014.1"/>
    <property type="molecule type" value="Genomic_DNA"/>
</dbReference>
<comment type="caution">
    <text evidence="2">The sequence shown here is derived from an EMBL/GenBank/DDBJ whole genome shotgun (WGS) entry which is preliminary data.</text>
</comment>
<proteinExistence type="predicted"/>
<evidence type="ECO:0000313" key="2">
    <source>
        <dbReference type="EMBL" id="KAH3678014.1"/>
    </source>
</evidence>
<feature type="region of interest" description="Disordered" evidence="1">
    <location>
        <begin position="56"/>
        <end position="93"/>
    </location>
</feature>
<reference evidence="2" key="1">
    <citation type="journal article" date="2021" name="Open Biol.">
        <title>Shared evolutionary footprints suggest mitochondrial oxidative damage underlies multiple complex I losses in fungi.</title>
        <authorList>
            <person name="Schikora-Tamarit M.A."/>
            <person name="Marcet-Houben M."/>
            <person name="Nosek J."/>
            <person name="Gabaldon T."/>
        </authorList>
    </citation>
    <scope>NUCLEOTIDE SEQUENCE</scope>
    <source>
        <strain evidence="2">NCAIM Y.01608</strain>
    </source>
</reference>
<feature type="compositionally biased region" description="Basic and acidic residues" evidence="1">
    <location>
        <begin position="66"/>
        <end position="75"/>
    </location>
</feature>
<gene>
    <name evidence="2" type="ORF">OGATHE_000669</name>
</gene>
<feature type="region of interest" description="Disordered" evidence="1">
    <location>
        <begin position="262"/>
        <end position="288"/>
    </location>
</feature>
<evidence type="ECO:0000256" key="1">
    <source>
        <dbReference type="SAM" id="MobiDB-lite"/>
    </source>
</evidence>
<evidence type="ECO:0000313" key="3">
    <source>
        <dbReference type="Proteomes" id="UP000788993"/>
    </source>
</evidence>
<reference evidence="2" key="2">
    <citation type="submission" date="2021-01" db="EMBL/GenBank/DDBJ databases">
        <authorList>
            <person name="Schikora-Tamarit M.A."/>
        </authorList>
    </citation>
    <scope>NUCLEOTIDE SEQUENCE</scope>
    <source>
        <strain evidence="2">NCAIM Y.01608</strain>
    </source>
</reference>
<accession>A0A9P8PVG8</accession>
<sequence length="309" mass="34783">MASWESDSSECDTFVLRSILRFCIVSSELKMKSPMFITRMVITGIAAIAHTQKNERPPLVTVPVERGGRREHDQFPDGGDYQPERDQADNTPEQSECLCTAGLWNKVTEPDGENCGYRKIQGFAVRHVQQRREHASPPHHPGHKEHGLQDERVLHAVNVEHRRVLLQQHAEYVETEQHKVGKMQQHCEHRKPEPVRIGIPHIMLVAKKFHMVDGYQEHEHDAGHKPACDGDYLGVVHQLSSAPAGLPVALSSFQLQITAATESRFDSGPRQPQISGKYDESTNQTTNVGCPGRTSRFATFQSALLRRLS</sequence>
<organism evidence="2 3">
    <name type="scientific">Ogataea polymorpha</name>
    <dbReference type="NCBI Taxonomy" id="460523"/>
    <lineage>
        <taxon>Eukaryota</taxon>
        <taxon>Fungi</taxon>
        <taxon>Dikarya</taxon>
        <taxon>Ascomycota</taxon>
        <taxon>Saccharomycotina</taxon>
        <taxon>Pichiomycetes</taxon>
        <taxon>Pichiales</taxon>
        <taxon>Pichiaceae</taxon>
        <taxon>Ogataea</taxon>
    </lineage>
</organism>
<dbReference type="Proteomes" id="UP000788993">
    <property type="component" value="Unassembled WGS sequence"/>
</dbReference>
<protein>
    <submittedName>
        <fullName evidence="2">Uncharacterized protein</fullName>
    </submittedName>
</protein>
<dbReference type="AlphaFoldDB" id="A0A9P8PVG8"/>
<keyword evidence="3" id="KW-1185">Reference proteome</keyword>
<name>A0A9P8PVG8_9ASCO</name>